<organism evidence="2 3">
    <name type="scientific">Prunus dulcis</name>
    <name type="common">Almond</name>
    <name type="synonym">Amygdalus dulcis</name>
    <dbReference type="NCBI Taxonomy" id="3755"/>
    <lineage>
        <taxon>Eukaryota</taxon>
        <taxon>Viridiplantae</taxon>
        <taxon>Streptophyta</taxon>
        <taxon>Embryophyta</taxon>
        <taxon>Tracheophyta</taxon>
        <taxon>Spermatophyta</taxon>
        <taxon>Magnoliopsida</taxon>
        <taxon>eudicotyledons</taxon>
        <taxon>Gunneridae</taxon>
        <taxon>Pentapetalae</taxon>
        <taxon>rosids</taxon>
        <taxon>fabids</taxon>
        <taxon>Rosales</taxon>
        <taxon>Rosaceae</taxon>
        <taxon>Amygdaloideae</taxon>
        <taxon>Amygdaleae</taxon>
        <taxon>Prunus</taxon>
    </lineage>
</organism>
<dbReference type="Gene3D" id="1.20.1050.10">
    <property type="match status" value="1"/>
</dbReference>
<comment type="caution">
    <text evidence="2">The sequence shown here is derived from an EMBL/GenBank/DDBJ whole genome shotgun (WGS) entry which is preliminary data.</text>
</comment>
<reference evidence="2 3" key="1">
    <citation type="journal article" date="2022" name="G3 (Bethesda)">
        <title>Whole-genome sequence and methylome profiling of the almond [Prunus dulcis (Mill.) D.A. Webb] cultivar 'Nonpareil'.</title>
        <authorList>
            <person name="D'Amico-Willman K.M."/>
            <person name="Ouma W.Z."/>
            <person name="Meulia T."/>
            <person name="Sideli G.M."/>
            <person name="Gradziel T.M."/>
            <person name="Fresnedo-Ramirez J."/>
        </authorList>
    </citation>
    <scope>NUCLEOTIDE SEQUENCE [LARGE SCALE GENOMIC DNA]</scope>
    <source>
        <strain evidence="2">Clone GOH B32 T37-40</strain>
    </source>
</reference>
<dbReference type="PANTHER" id="PTHR12782:SF5">
    <property type="entry name" value="PROSTAGLANDIN E SYNTHASE 2"/>
    <property type="match status" value="1"/>
</dbReference>
<gene>
    <name evidence="2" type="ORF">L3X38_000528</name>
</gene>
<accession>A0AAD4WSP0</accession>
<dbReference type="Pfam" id="PF00043">
    <property type="entry name" value="GST_C"/>
    <property type="match status" value="1"/>
</dbReference>
<dbReference type="GO" id="GO:0050220">
    <property type="term" value="F:prostaglandin-E synthase activity"/>
    <property type="evidence" value="ECO:0007669"/>
    <property type="project" value="TreeGrafter"/>
</dbReference>
<dbReference type="SUPFAM" id="SSF47616">
    <property type="entry name" value="GST C-terminal domain-like"/>
    <property type="match status" value="1"/>
</dbReference>
<keyword evidence="3" id="KW-1185">Reference proteome</keyword>
<proteinExistence type="predicted"/>
<dbReference type="AlphaFoldDB" id="A0AAD4WSP0"/>
<dbReference type="InterPro" id="IPR004046">
    <property type="entry name" value="GST_C"/>
</dbReference>
<protein>
    <recommendedName>
        <fullName evidence="1">Glutathione S-transferase C-terminal domain-containing protein</fullName>
    </recommendedName>
</protein>
<dbReference type="EMBL" id="JAJFAZ020000001">
    <property type="protein sequence ID" value="KAI5347641.1"/>
    <property type="molecule type" value="Genomic_DNA"/>
</dbReference>
<feature type="domain" description="Glutathione S-transferase C-terminal" evidence="1">
    <location>
        <begin position="16"/>
        <end position="71"/>
    </location>
</feature>
<sequence length="166" mass="18782">MVELQQCILCRRNSRRSSILPTSVRAALYEAAETWAEALKGRPFLGGSNLNLADLSVYGVLRTIEHLKSGKDMIQNMSIGEWTMCSSANLPHLLWKWWLSPNDFFKMTVAVDNDDEDRQPPRDNKVLPEVEIDQCKDLIVCLVEWLKLPCDVRDPATIPSGNIPSL</sequence>
<dbReference type="InterPro" id="IPR036282">
    <property type="entry name" value="Glutathione-S-Trfase_C_sf"/>
</dbReference>
<dbReference type="Proteomes" id="UP001054821">
    <property type="component" value="Chromosome 1"/>
</dbReference>
<evidence type="ECO:0000259" key="1">
    <source>
        <dbReference type="Pfam" id="PF00043"/>
    </source>
</evidence>
<dbReference type="GO" id="GO:0005739">
    <property type="term" value="C:mitochondrion"/>
    <property type="evidence" value="ECO:0007669"/>
    <property type="project" value="TreeGrafter"/>
</dbReference>
<evidence type="ECO:0000313" key="2">
    <source>
        <dbReference type="EMBL" id="KAI5347641.1"/>
    </source>
</evidence>
<dbReference type="PANTHER" id="PTHR12782">
    <property type="entry name" value="MICROSOMAL PROSTAGLANDIN E SYNTHASE-2"/>
    <property type="match status" value="1"/>
</dbReference>
<name>A0AAD4WSP0_PRUDU</name>
<evidence type="ECO:0000313" key="3">
    <source>
        <dbReference type="Proteomes" id="UP001054821"/>
    </source>
</evidence>